<proteinExistence type="predicted"/>
<dbReference type="EMBL" id="MHOO01000004">
    <property type="protein sequence ID" value="OGZ64550.1"/>
    <property type="molecule type" value="Genomic_DNA"/>
</dbReference>
<dbReference type="AlphaFoldDB" id="A0A1G2HQN5"/>
<accession>A0A1G2HQN5</accession>
<dbReference type="Proteomes" id="UP000176855">
    <property type="component" value="Unassembled WGS sequence"/>
</dbReference>
<protein>
    <submittedName>
        <fullName evidence="1">Uncharacterized protein</fullName>
    </submittedName>
</protein>
<gene>
    <name evidence="1" type="ORF">A2730_02545</name>
</gene>
<sequence>MATTMVRSSWTGTRGIVDLALPDDWDEAFMEVKEKSLDSHEEFSSRFVATVWDWAKEPDNLGSDAKKMNIVELAEYWYEFG</sequence>
<organism evidence="1 2">
    <name type="scientific">Candidatus Staskawiczbacteria bacterium RIFCSPHIGHO2_01_FULL_39_25</name>
    <dbReference type="NCBI Taxonomy" id="1802202"/>
    <lineage>
        <taxon>Bacteria</taxon>
        <taxon>Candidatus Staskawicziibacteriota</taxon>
    </lineage>
</organism>
<evidence type="ECO:0000313" key="2">
    <source>
        <dbReference type="Proteomes" id="UP000176855"/>
    </source>
</evidence>
<name>A0A1G2HQN5_9BACT</name>
<reference evidence="1 2" key="1">
    <citation type="journal article" date="2016" name="Nat. Commun.">
        <title>Thousands of microbial genomes shed light on interconnected biogeochemical processes in an aquifer system.</title>
        <authorList>
            <person name="Anantharaman K."/>
            <person name="Brown C.T."/>
            <person name="Hug L.A."/>
            <person name="Sharon I."/>
            <person name="Castelle C.J."/>
            <person name="Probst A.J."/>
            <person name="Thomas B.C."/>
            <person name="Singh A."/>
            <person name="Wilkins M.J."/>
            <person name="Karaoz U."/>
            <person name="Brodie E.L."/>
            <person name="Williams K.H."/>
            <person name="Hubbard S.S."/>
            <person name="Banfield J.F."/>
        </authorList>
    </citation>
    <scope>NUCLEOTIDE SEQUENCE [LARGE SCALE GENOMIC DNA]</scope>
</reference>
<evidence type="ECO:0000313" key="1">
    <source>
        <dbReference type="EMBL" id="OGZ64550.1"/>
    </source>
</evidence>
<comment type="caution">
    <text evidence="1">The sequence shown here is derived from an EMBL/GenBank/DDBJ whole genome shotgun (WGS) entry which is preliminary data.</text>
</comment>